<proteinExistence type="predicted"/>
<dbReference type="GO" id="GO:0006412">
    <property type="term" value="P:translation"/>
    <property type="evidence" value="ECO:0007669"/>
    <property type="project" value="UniProtKB-KW"/>
</dbReference>
<evidence type="ECO:0000256" key="2">
    <source>
        <dbReference type="ARBA" id="ARBA00022741"/>
    </source>
</evidence>
<evidence type="ECO:0000256" key="4">
    <source>
        <dbReference type="ARBA" id="ARBA00022917"/>
    </source>
</evidence>
<dbReference type="GO" id="GO:0005524">
    <property type="term" value="F:ATP binding"/>
    <property type="evidence" value="ECO:0007669"/>
    <property type="project" value="UniProtKB-KW"/>
</dbReference>
<feature type="non-terminal residue" evidence="6">
    <location>
        <position position="52"/>
    </location>
</feature>
<dbReference type="InterPro" id="IPR006075">
    <property type="entry name" value="Asn/Gln-tRNA_Trfase_suB/E_cat"/>
</dbReference>
<evidence type="ECO:0000256" key="3">
    <source>
        <dbReference type="ARBA" id="ARBA00022840"/>
    </source>
</evidence>
<reference evidence="6" key="1">
    <citation type="journal article" date="2014" name="Front. Microbiol.">
        <title>High frequency of phylogenetically diverse reductive dehalogenase-homologous genes in deep subseafloor sedimentary metagenomes.</title>
        <authorList>
            <person name="Kawai M."/>
            <person name="Futagami T."/>
            <person name="Toyoda A."/>
            <person name="Takaki Y."/>
            <person name="Nishi S."/>
            <person name="Hori S."/>
            <person name="Arai W."/>
            <person name="Tsubouchi T."/>
            <person name="Morono Y."/>
            <person name="Uchiyama I."/>
            <person name="Ito T."/>
            <person name="Fujiyama A."/>
            <person name="Inagaki F."/>
            <person name="Takami H."/>
        </authorList>
    </citation>
    <scope>NUCLEOTIDE SEQUENCE</scope>
    <source>
        <strain evidence="6">Expedition CK06-06</strain>
    </source>
</reference>
<dbReference type="EMBL" id="BARV01040336">
    <property type="protein sequence ID" value="GAI53025.1"/>
    <property type="molecule type" value="Genomic_DNA"/>
</dbReference>
<gene>
    <name evidence="6" type="ORF">S06H3_61490</name>
</gene>
<dbReference type="InterPro" id="IPR017959">
    <property type="entry name" value="Asn/Gln-tRNA_amidoTrfase_suB/E"/>
</dbReference>
<accession>X1QQ08</accession>
<dbReference type="Pfam" id="PF02934">
    <property type="entry name" value="GatB_N"/>
    <property type="match status" value="1"/>
</dbReference>
<evidence type="ECO:0000313" key="6">
    <source>
        <dbReference type="EMBL" id="GAI53025.1"/>
    </source>
</evidence>
<keyword evidence="3" id="KW-0067">ATP-binding</keyword>
<name>X1QQ08_9ZZZZ</name>
<feature type="domain" description="Aspartyl/Glutamyl-tRNA(Gln) amidotransferase subunit B/E catalytic" evidence="5">
    <location>
        <begin position="8"/>
        <end position="52"/>
    </location>
</feature>
<dbReference type="PANTHER" id="PTHR11659">
    <property type="entry name" value="GLUTAMYL-TRNA GLN AMIDOTRANSFERASE SUBUNIT B MITOCHONDRIAL AND PROKARYOTIC PET112-RELATED"/>
    <property type="match status" value="1"/>
</dbReference>
<protein>
    <recommendedName>
        <fullName evidence="5">Aspartyl/Glutamyl-tRNA(Gln) amidotransferase subunit B/E catalytic domain-containing protein</fullName>
    </recommendedName>
</protein>
<comment type="caution">
    <text evidence="6">The sequence shown here is derived from an EMBL/GenBank/DDBJ whole genome shotgun (WGS) entry which is preliminary data.</text>
</comment>
<organism evidence="6">
    <name type="scientific">marine sediment metagenome</name>
    <dbReference type="NCBI Taxonomy" id="412755"/>
    <lineage>
        <taxon>unclassified sequences</taxon>
        <taxon>metagenomes</taxon>
        <taxon>ecological metagenomes</taxon>
    </lineage>
</organism>
<sequence length="52" mass="5808">MKNEYEPVIGLETHVELYTNTKMFCGCRLSFGEEKNIYTCPGCLGHPGSLPV</sequence>
<dbReference type="InterPro" id="IPR014746">
    <property type="entry name" value="Gln_synth/guanido_kin_cat_dom"/>
</dbReference>
<dbReference type="GO" id="GO:0016884">
    <property type="term" value="F:carbon-nitrogen ligase activity, with glutamine as amido-N-donor"/>
    <property type="evidence" value="ECO:0007669"/>
    <property type="project" value="InterPro"/>
</dbReference>
<keyword evidence="4" id="KW-0648">Protein biosynthesis</keyword>
<dbReference type="AlphaFoldDB" id="X1QQ08"/>
<dbReference type="SUPFAM" id="SSF55931">
    <property type="entry name" value="Glutamine synthetase/guanido kinase"/>
    <property type="match status" value="1"/>
</dbReference>
<evidence type="ECO:0000256" key="1">
    <source>
        <dbReference type="ARBA" id="ARBA00022598"/>
    </source>
</evidence>
<evidence type="ECO:0000259" key="5">
    <source>
        <dbReference type="Pfam" id="PF02934"/>
    </source>
</evidence>
<keyword evidence="2" id="KW-0547">Nucleotide-binding</keyword>
<keyword evidence="1" id="KW-0436">Ligase</keyword>